<dbReference type="EMBL" id="KN823085">
    <property type="protein sequence ID" value="KIO23402.1"/>
    <property type="molecule type" value="Genomic_DNA"/>
</dbReference>
<accession>A0A0C3LPS6</accession>
<evidence type="ECO:0000256" key="1">
    <source>
        <dbReference type="SAM" id="MobiDB-lite"/>
    </source>
</evidence>
<sequence>MEPTPRPPVPPIPSVSVTSSGGRQSANLLAMPEPAVHYHSRRDRISVLSDSSYYALDDEEYGPQDVYMGVALGGDEPSPIPEEYFSPNWDDEEEDDGKSKMARHQDDYISNRLSDHQVDGYYYQQQSYEQPSSQSRSQGGYGYGGYQQSYGR</sequence>
<dbReference type="OrthoDB" id="3249659at2759"/>
<feature type="compositionally biased region" description="Pro residues" evidence="1">
    <location>
        <begin position="1"/>
        <end position="13"/>
    </location>
</feature>
<evidence type="ECO:0000313" key="3">
    <source>
        <dbReference type="Proteomes" id="UP000054248"/>
    </source>
</evidence>
<dbReference type="HOGENOM" id="CLU_1723662_0_0_1"/>
<reference evidence="2 3" key="1">
    <citation type="submission" date="2014-04" db="EMBL/GenBank/DDBJ databases">
        <authorList>
            <consortium name="DOE Joint Genome Institute"/>
            <person name="Kuo A."/>
            <person name="Girlanda M."/>
            <person name="Perotto S."/>
            <person name="Kohler A."/>
            <person name="Nagy L.G."/>
            <person name="Floudas D."/>
            <person name="Copeland A."/>
            <person name="Barry K.W."/>
            <person name="Cichocki N."/>
            <person name="Veneault-Fourrey C."/>
            <person name="LaButti K."/>
            <person name="Lindquist E.A."/>
            <person name="Lipzen A."/>
            <person name="Lundell T."/>
            <person name="Morin E."/>
            <person name="Murat C."/>
            <person name="Sun H."/>
            <person name="Tunlid A."/>
            <person name="Henrissat B."/>
            <person name="Grigoriev I.V."/>
            <person name="Hibbett D.S."/>
            <person name="Martin F."/>
            <person name="Nordberg H.P."/>
            <person name="Cantor M.N."/>
            <person name="Hua S.X."/>
        </authorList>
    </citation>
    <scope>NUCLEOTIDE SEQUENCE [LARGE SCALE GENOMIC DNA]</scope>
    <source>
        <strain evidence="2 3">MUT 4182</strain>
    </source>
</reference>
<feature type="compositionally biased region" description="Low complexity" evidence="1">
    <location>
        <begin position="121"/>
        <end position="138"/>
    </location>
</feature>
<dbReference type="Proteomes" id="UP000054248">
    <property type="component" value="Unassembled WGS sequence"/>
</dbReference>
<name>A0A0C3LPS6_9AGAM</name>
<proteinExistence type="predicted"/>
<organism evidence="2 3">
    <name type="scientific">Tulasnella calospora MUT 4182</name>
    <dbReference type="NCBI Taxonomy" id="1051891"/>
    <lineage>
        <taxon>Eukaryota</taxon>
        <taxon>Fungi</taxon>
        <taxon>Dikarya</taxon>
        <taxon>Basidiomycota</taxon>
        <taxon>Agaricomycotina</taxon>
        <taxon>Agaricomycetes</taxon>
        <taxon>Cantharellales</taxon>
        <taxon>Tulasnellaceae</taxon>
        <taxon>Tulasnella</taxon>
    </lineage>
</organism>
<reference evidence="3" key="2">
    <citation type="submission" date="2015-01" db="EMBL/GenBank/DDBJ databases">
        <title>Evolutionary Origins and Diversification of the Mycorrhizal Mutualists.</title>
        <authorList>
            <consortium name="DOE Joint Genome Institute"/>
            <consortium name="Mycorrhizal Genomics Consortium"/>
            <person name="Kohler A."/>
            <person name="Kuo A."/>
            <person name="Nagy L.G."/>
            <person name="Floudas D."/>
            <person name="Copeland A."/>
            <person name="Barry K.W."/>
            <person name="Cichocki N."/>
            <person name="Veneault-Fourrey C."/>
            <person name="LaButti K."/>
            <person name="Lindquist E.A."/>
            <person name="Lipzen A."/>
            <person name="Lundell T."/>
            <person name="Morin E."/>
            <person name="Murat C."/>
            <person name="Riley R."/>
            <person name="Ohm R."/>
            <person name="Sun H."/>
            <person name="Tunlid A."/>
            <person name="Henrissat B."/>
            <person name="Grigoriev I.V."/>
            <person name="Hibbett D.S."/>
            <person name="Martin F."/>
        </authorList>
    </citation>
    <scope>NUCLEOTIDE SEQUENCE [LARGE SCALE GENOMIC DNA]</scope>
    <source>
        <strain evidence="3">MUT 4182</strain>
    </source>
</reference>
<keyword evidence="3" id="KW-1185">Reference proteome</keyword>
<evidence type="ECO:0000313" key="2">
    <source>
        <dbReference type="EMBL" id="KIO23402.1"/>
    </source>
</evidence>
<feature type="region of interest" description="Disordered" evidence="1">
    <location>
        <begin position="69"/>
        <end position="152"/>
    </location>
</feature>
<dbReference type="AlphaFoldDB" id="A0A0C3LPS6"/>
<feature type="region of interest" description="Disordered" evidence="1">
    <location>
        <begin position="1"/>
        <end position="34"/>
    </location>
</feature>
<feature type="compositionally biased region" description="Basic and acidic residues" evidence="1">
    <location>
        <begin position="97"/>
        <end position="118"/>
    </location>
</feature>
<gene>
    <name evidence="2" type="ORF">M407DRAFT_27097</name>
</gene>
<protein>
    <submittedName>
        <fullName evidence="2">Uncharacterized protein</fullName>
    </submittedName>
</protein>